<reference evidence="1" key="1">
    <citation type="submission" date="2019-08" db="EMBL/GenBank/DDBJ databases">
        <authorList>
            <person name="Kucharzyk K."/>
            <person name="Murdoch R.W."/>
            <person name="Higgins S."/>
            <person name="Loffler F."/>
        </authorList>
    </citation>
    <scope>NUCLEOTIDE SEQUENCE</scope>
</reference>
<sequence length="80" mass="9324">MDKDVLYIEKAKLIESIVDIDDINIIKKVRSFLKRSVSSRRPAIMTIEELKKEVTEATEDVLKGNGVKHDDFIKEMKTWM</sequence>
<accession>A0A644YKL2</accession>
<evidence type="ECO:0000313" key="1">
    <source>
        <dbReference type="EMBL" id="MPM28421.1"/>
    </source>
</evidence>
<dbReference type="EMBL" id="VSSQ01005249">
    <property type="protein sequence ID" value="MPM28421.1"/>
    <property type="molecule type" value="Genomic_DNA"/>
</dbReference>
<dbReference type="AlphaFoldDB" id="A0A644YKL2"/>
<organism evidence="1">
    <name type="scientific">bioreactor metagenome</name>
    <dbReference type="NCBI Taxonomy" id="1076179"/>
    <lineage>
        <taxon>unclassified sequences</taxon>
        <taxon>metagenomes</taxon>
        <taxon>ecological metagenomes</taxon>
    </lineage>
</organism>
<proteinExistence type="predicted"/>
<gene>
    <name evidence="1" type="ORF">SDC9_74943</name>
</gene>
<protein>
    <submittedName>
        <fullName evidence="1">Uncharacterized protein</fullName>
    </submittedName>
</protein>
<name>A0A644YKL2_9ZZZZ</name>
<comment type="caution">
    <text evidence="1">The sequence shown here is derived from an EMBL/GenBank/DDBJ whole genome shotgun (WGS) entry which is preliminary data.</text>
</comment>